<evidence type="ECO:0000256" key="4">
    <source>
        <dbReference type="ARBA" id="ARBA00022741"/>
    </source>
</evidence>
<dbReference type="PRINTS" id="PR00380">
    <property type="entry name" value="KINESINHEAVY"/>
</dbReference>
<dbReference type="InterPro" id="IPR027417">
    <property type="entry name" value="P-loop_NTPase"/>
</dbReference>
<keyword evidence="4 8" id="KW-0547">Nucleotide-binding</keyword>
<feature type="region of interest" description="Disordered" evidence="10">
    <location>
        <begin position="767"/>
        <end position="799"/>
    </location>
</feature>
<dbReference type="PANTHER" id="PTHR47971">
    <property type="entry name" value="KINESIN-RELATED PROTEIN 6"/>
    <property type="match status" value="1"/>
</dbReference>
<evidence type="ECO:0000256" key="7">
    <source>
        <dbReference type="ARBA" id="ARBA00023212"/>
    </source>
</evidence>
<evidence type="ECO:0000256" key="1">
    <source>
        <dbReference type="ARBA" id="ARBA00004245"/>
    </source>
</evidence>
<keyword evidence="5 8" id="KW-0067">ATP-binding</keyword>
<dbReference type="PANTHER" id="PTHR47971:SF8">
    <property type="entry name" value="KINESIN-LIKE PROTEIN"/>
    <property type="match status" value="1"/>
</dbReference>
<organism evidence="12 13">
    <name type="scientific">Basidiobolus ranarum</name>
    <dbReference type="NCBI Taxonomy" id="34480"/>
    <lineage>
        <taxon>Eukaryota</taxon>
        <taxon>Fungi</taxon>
        <taxon>Fungi incertae sedis</taxon>
        <taxon>Zoopagomycota</taxon>
        <taxon>Entomophthoromycotina</taxon>
        <taxon>Basidiobolomycetes</taxon>
        <taxon>Basidiobolales</taxon>
        <taxon>Basidiobolaceae</taxon>
        <taxon>Basidiobolus</taxon>
    </lineage>
</organism>
<feature type="domain" description="Kinesin motor" evidence="11">
    <location>
        <begin position="243"/>
        <end position="580"/>
    </location>
</feature>
<feature type="compositionally biased region" description="Polar residues" evidence="10">
    <location>
        <begin position="129"/>
        <end position="142"/>
    </location>
</feature>
<comment type="caution">
    <text evidence="12">The sequence shown here is derived from an EMBL/GenBank/DDBJ whole genome shotgun (WGS) entry which is preliminary data.</text>
</comment>
<keyword evidence="6 8" id="KW-0505">Motor protein</keyword>
<sequence length="903" mass="99585">MTTNVENKSALRLPSSISKSLGMRALKTRQNTDETNVSNSSHDDSEGYYDSGPTINNEVNLNKSGGSTSLLRPVRGRMGLPPPSAIFKTNGKSSELSSEEPNKPEALIIPSSSASNKEEVTPRFKSSDPLANSNSGSKNALSNGRKEIGQAQKSPIPTRNKVNVNPSKTALAIDKMKQEREERRKRFAEARVQKQQQQGESFEVAKYVEMINEIRSELDTKIVRSRRKSIGNCGTSAAGKDVSIQVCVRKRPLSGKESNSYAFDIATSAPSKNRSTLSKVYIHEPKCRLDLTKTIETQWFDFDEVFDENSTNMQIYRAVGKPLVEKLFEGGNSTLFAYGQTGSGKTHTIFGSSGGQSPVLGVYEYVCRDLFRMKESYEDDELTVSMCFFEIYGGKVFDLFGDKASVNILEDGNGNVQVVGLNEICVASLDEMLKCIERGNQSRTTASTEANATSSRSHAIFQIIIHNSDHSTLSKFSLIDLAGSERSSESGSTSKQSQFEGAEINKSLLALKECIRALSIYGDSKNGHVPFRASKLTQVLRDALTGPRSNTVVIANISPSSLSCEHTLNTLRYAGRVKDLKSGTMAYNPGKKINKQYPGPGPETPTSISEEHDENSDEDQITLSSGDTDSDEFSNVKEEELVTPNSADATNTSPSMEVFPQRQTSPPKPELYDSEKVYRLSFKQNQINPDHQTPNVKTFLSPKTVSLRGQEAPSPDNSPLANLSRRVHTPAEQIREANVEKGSTQIDEDIKEITAISATPISKTDKTLRSVGSTNITPSTTHLRNKLRKPTKSNDATPMTPAYAVSVESPTPSMNTELQESLDRLLKQQAYAMESVNRLSDQERKMFEEINRTEEFIDYPNKLEEILTEKIAVLTAFKDLVAGFKQKSRQAVAWENLRNAGLE</sequence>
<dbReference type="InterPro" id="IPR019821">
    <property type="entry name" value="Kinesin_motor_CS"/>
</dbReference>
<comment type="subcellular location">
    <subcellularLocation>
        <location evidence="1">Cytoplasm</location>
        <location evidence="1">Cytoskeleton</location>
    </subcellularLocation>
</comment>
<evidence type="ECO:0000256" key="5">
    <source>
        <dbReference type="ARBA" id="ARBA00022840"/>
    </source>
</evidence>
<dbReference type="Proteomes" id="UP001479436">
    <property type="component" value="Unassembled WGS sequence"/>
</dbReference>
<keyword evidence="7" id="KW-0206">Cytoskeleton</keyword>
<dbReference type="InterPro" id="IPR036961">
    <property type="entry name" value="Kinesin_motor_dom_sf"/>
</dbReference>
<dbReference type="InterPro" id="IPR027640">
    <property type="entry name" value="Kinesin-like_fam"/>
</dbReference>
<feature type="binding site" evidence="8">
    <location>
        <begin position="339"/>
        <end position="346"/>
    </location>
    <ligand>
        <name>ATP</name>
        <dbReference type="ChEBI" id="CHEBI:30616"/>
    </ligand>
</feature>
<dbReference type="EMBL" id="JASJQH010007090">
    <property type="protein sequence ID" value="KAK9718488.1"/>
    <property type="molecule type" value="Genomic_DNA"/>
</dbReference>
<feature type="region of interest" description="Disordered" evidence="10">
    <location>
        <begin position="582"/>
        <end position="670"/>
    </location>
</feature>
<feature type="compositionally biased region" description="Polar residues" evidence="10">
    <location>
        <begin position="151"/>
        <end position="164"/>
    </location>
</feature>
<protein>
    <recommendedName>
        <fullName evidence="9">Kinesin-like protein</fullName>
    </recommendedName>
</protein>
<evidence type="ECO:0000259" key="11">
    <source>
        <dbReference type="PROSITE" id="PS50067"/>
    </source>
</evidence>
<gene>
    <name evidence="12" type="primary">KIF2A_2</name>
    <name evidence="12" type="ORF">K7432_005438</name>
</gene>
<name>A0ABR2W3C3_9FUNG</name>
<dbReference type="PROSITE" id="PS50067">
    <property type="entry name" value="KINESIN_MOTOR_2"/>
    <property type="match status" value="1"/>
</dbReference>
<dbReference type="InterPro" id="IPR001752">
    <property type="entry name" value="Kinesin_motor_dom"/>
</dbReference>
<evidence type="ECO:0000256" key="3">
    <source>
        <dbReference type="ARBA" id="ARBA00022701"/>
    </source>
</evidence>
<evidence type="ECO:0000256" key="9">
    <source>
        <dbReference type="RuleBase" id="RU000394"/>
    </source>
</evidence>
<accession>A0ABR2W3C3</accession>
<dbReference type="Pfam" id="PF00225">
    <property type="entry name" value="Kinesin"/>
    <property type="match status" value="1"/>
</dbReference>
<evidence type="ECO:0000313" key="12">
    <source>
        <dbReference type="EMBL" id="KAK9718488.1"/>
    </source>
</evidence>
<dbReference type="PROSITE" id="PS00411">
    <property type="entry name" value="KINESIN_MOTOR_1"/>
    <property type="match status" value="1"/>
</dbReference>
<feature type="region of interest" description="Disordered" evidence="10">
    <location>
        <begin position="1"/>
        <end position="164"/>
    </location>
</feature>
<evidence type="ECO:0000256" key="10">
    <source>
        <dbReference type="SAM" id="MobiDB-lite"/>
    </source>
</evidence>
<feature type="compositionally biased region" description="Polar residues" evidence="10">
    <location>
        <begin position="643"/>
        <end position="665"/>
    </location>
</feature>
<keyword evidence="13" id="KW-1185">Reference proteome</keyword>
<evidence type="ECO:0000256" key="8">
    <source>
        <dbReference type="PROSITE-ProRule" id="PRU00283"/>
    </source>
</evidence>
<feature type="region of interest" description="Disordered" evidence="10">
    <location>
        <begin position="706"/>
        <end position="731"/>
    </location>
</feature>
<feature type="compositionally biased region" description="Polar residues" evidence="10">
    <location>
        <begin position="770"/>
        <end position="782"/>
    </location>
</feature>
<feature type="compositionally biased region" description="Polar residues" evidence="10">
    <location>
        <begin position="53"/>
        <end position="70"/>
    </location>
</feature>
<evidence type="ECO:0000313" key="13">
    <source>
        <dbReference type="Proteomes" id="UP001479436"/>
    </source>
</evidence>
<proteinExistence type="inferred from homology"/>
<dbReference type="SMART" id="SM00129">
    <property type="entry name" value="KISc"/>
    <property type="match status" value="1"/>
</dbReference>
<dbReference type="CDD" id="cd01367">
    <property type="entry name" value="KISc_KIF2_like"/>
    <property type="match status" value="1"/>
</dbReference>
<dbReference type="SUPFAM" id="SSF52540">
    <property type="entry name" value="P-loop containing nucleoside triphosphate hydrolases"/>
    <property type="match status" value="1"/>
</dbReference>
<feature type="compositionally biased region" description="Basic and acidic residues" evidence="10">
    <location>
        <begin position="116"/>
        <end position="126"/>
    </location>
</feature>
<keyword evidence="2" id="KW-0963">Cytoplasm</keyword>
<keyword evidence="3 9" id="KW-0493">Microtubule</keyword>
<feature type="compositionally biased region" description="Acidic residues" evidence="10">
    <location>
        <begin position="611"/>
        <end position="620"/>
    </location>
</feature>
<evidence type="ECO:0000256" key="6">
    <source>
        <dbReference type="ARBA" id="ARBA00023175"/>
    </source>
</evidence>
<dbReference type="Gene3D" id="3.40.850.10">
    <property type="entry name" value="Kinesin motor domain"/>
    <property type="match status" value="1"/>
</dbReference>
<comment type="similarity">
    <text evidence="8 9">Belongs to the TRAFAC class myosin-kinesin ATPase superfamily. Kinesin family.</text>
</comment>
<evidence type="ECO:0000256" key="2">
    <source>
        <dbReference type="ARBA" id="ARBA00022490"/>
    </source>
</evidence>
<reference evidence="12 13" key="1">
    <citation type="submission" date="2023-04" db="EMBL/GenBank/DDBJ databases">
        <title>Genome of Basidiobolus ranarum AG-B5.</title>
        <authorList>
            <person name="Stajich J.E."/>
            <person name="Carter-House D."/>
            <person name="Gryganskyi A."/>
        </authorList>
    </citation>
    <scope>NUCLEOTIDE SEQUENCE [LARGE SCALE GENOMIC DNA]</scope>
    <source>
        <strain evidence="12 13">AG-B5</strain>
    </source>
</reference>